<dbReference type="InterPro" id="IPR036625">
    <property type="entry name" value="E3-bd_dom_sf"/>
</dbReference>
<keyword evidence="4 6" id="KW-0786">Thiamine pyrophosphate</keyword>
<evidence type="ECO:0000256" key="6">
    <source>
        <dbReference type="RuleBase" id="RU361139"/>
    </source>
</evidence>
<dbReference type="GO" id="GO:0004739">
    <property type="term" value="F:pyruvate dehydrogenase (acetyl-transferring) activity"/>
    <property type="evidence" value="ECO:0007669"/>
    <property type="project" value="UniProtKB-UniRule"/>
</dbReference>
<keyword evidence="5 6" id="KW-0670">Pyruvate</keyword>
<evidence type="ECO:0000256" key="1">
    <source>
        <dbReference type="ARBA" id="ARBA00001964"/>
    </source>
</evidence>
<dbReference type="PANTHER" id="PTHR11516:SF60">
    <property type="entry name" value="PYRUVATE DEHYDROGENASE E1 COMPONENT SUBUNIT ALPHA"/>
    <property type="match status" value="1"/>
</dbReference>
<dbReference type="PROSITE" id="PS51826">
    <property type="entry name" value="PSBD"/>
    <property type="match status" value="1"/>
</dbReference>
<comment type="catalytic activity">
    <reaction evidence="6">
        <text>N(6)-[(R)-lipoyl]-L-lysyl-[protein] + pyruvate + H(+) = N(6)-[(R)-S(8)-acetyldihydrolipoyl]-L-lysyl-[protein] + CO2</text>
        <dbReference type="Rhea" id="RHEA:19189"/>
        <dbReference type="Rhea" id="RHEA-COMP:10474"/>
        <dbReference type="Rhea" id="RHEA-COMP:10478"/>
        <dbReference type="ChEBI" id="CHEBI:15361"/>
        <dbReference type="ChEBI" id="CHEBI:15378"/>
        <dbReference type="ChEBI" id="CHEBI:16526"/>
        <dbReference type="ChEBI" id="CHEBI:83099"/>
        <dbReference type="ChEBI" id="CHEBI:83111"/>
        <dbReference type="EC" id="1.2.4.1"/>
    </reaction>
</comment>
<dbReference type="InterPro" id="IPR017597">
    <property type="entry name" value="Pyrv_DH_E1_asu_subgrp-y"/>
</dbReference>
<keyword evidence="3 6" id="KW-0560">Oxidoreductase</keyword>
<dbReference type="InterPro" id="IPR029061">
    <property type="entry name" value="THDP-binding"/>
</dbReference>
<dbReference type="CDD" id="cd02000">
    <property type="entry name" value="TPP_E1_PDC_ADC_BCADC"/>
    <property type="match status" value="1"/>
</dbReference>
<dbReference type="PANTHER" id="PTHR11516">
    <property type="entry name" value="PYRUVATE DEHYDROGENASE E1 COMPONENT, ALPHA SUBUNIT BACTERIAL AND ORGANELLAR"/>
    <property type="match status" value="1"/>
</dbReference>
<dbReference type="GO" id="GO:0006086">
    <property type="term" value="P:pyruvate decarboxylation to acetyl-CoA"/>
    <property type="evidence" value="ECO:0007669"/>
    <property type="project" value="InterPro"/>
</dbReference>
<sequence length="414" mass="45215">MMRTQRRTMMSIKASPTVQRLIRDAGLETWPTFATTGPKGTVSAEDVAAAVAAKAELDRAAAIPLTIPITPPTAYKFDGYPLATEAVTSRAELMRYYETMFTMRRMEIAADVLYKGKFIKGFCHLYDGQEAVGMGIEAAASFKDSIVTSYRDHTWQLTRGDTVKNVLAELMGRYCGSTKGKGGSMHMYMAKNNFYGGNGIVGAQTALGAGLAFAHKYKGDGGVAFTLYGDGASNQGQLFEAINLAALQKLPCIFVCENNKYAMGTSTARGAFDTDYYSRGQYIPGLRVDGMNVLCVREAVKAAMAYAREHGPIVMEMDTYRYHGHSMSDPGITYRNREEVSGVRQARDPVQLVKSWLLDKAGATVDELKVLELRVRDEIDAAVEAAKAADPPPASELTRDIYVGSFPPPRMCNV</sequence>
<evidence type="ECO:0000313" key="9">
    <source>
        <dbReference type="Proteomes" id="UP000037460"/>
    </source>
</evidence>
<dbReference type="Pfam" id="PF00676">
    <property type="entry name" value="E1_dh"/>
    <property type="match status" value="1"/>
</dbReference>
<dbReference type="AlphaFoldDB" id="A0A0M0K3N8"/>
<comment type="similarity">
    <text evidence="2">Belongs to the 2-oxoacid dehydrogenase family.</text>
</comment>
<comment type="cofactor">
    <cofactor evidence="1 6">
        <name>thiamine diphosphate</name>
        <dbReference type="ChEBI" id="CHEBI:58937"/>
    </cofactor>
</comment>
<name>A0A0M0K3N8_9EUKA</name>
<proteinExistence type="inferred from homology"/>
<dbReference type="FunFam" id="3.40.50.970:FF:000013">
    <property type="entry name" value="Pyruvate dehydrogenase E1 component subunit alpha"/>
    <property type="match status" value="1"/>
</dbReference>
<dbReference type="InterPro" id="IPR001017">
    <property type="entry name" value="DH_E1"/>
</dbReference>
<evidence type="ECO:0000256" key="5">
    <source>
        <dbReference type="ARBA" id="ARBA00023317"/>
    </source>
</evidence>
<feature type="domain" description="Peripheral subunit-binding (PSBD)" evidence="7">
    <location>
        <begin position="13"/>
        <end position="51"/>
    </location>
</feature>
<comment type="function">
    <text evidence="6">The pyruvate dehydrogenase complex catalyzes the overall conversion of pyruvate to acetyl-CoA and CO(2).</text>
</comment>
<dbReference type="EMBL" id="JWZX01001570">
    <property type="protein sequence ID" value="KOO33232.1"/>
    <property type="molecule type" value="Genomic_DNA"/>
</dbReference>
<evidence type="ECO:0000256" key="2">
    <source>
        <dbReference type="ARBA" id="ARBA00007317"/>
    </source>
</evidence>
<dbReference type="NCBIfam" id="TIGR03182">
    <property type="entry name" value="PDH_E1_alph_y"/>
    <property type="match status" value="1"/>
</dbReference>
<dbReference type="EC" id="1.2.4.1" evidence="6"/>
<keyword evidence="9" id="KW-1185">Reference proteome</keyword>
<evidence type="ECO:0000256" key="3">
    <source>
        <dbReference type="ARBA" id="ARBA00023002"/>
    </source>
</evidence>
<dbReference type="InterPro" id="IPR004167">
    <property type="entry name" value="PSBD"/>
</dbReference>
<evidence type="ECO:0000259" key="7">
    <source>
        <dbReference type="PROSITE" id="PS51826"/>
    </source>
</evidence>
<protein>
    <recommendedName>
        <fullName evidence="6">Pyruvate dehydrogenase E1 component subunit alpha</fullName>
        <ecNumber evidence="6">1.2.4.1</ecNumber>
    </recommendedName>
</protein>
<dbReference type="Proteomes" id="UP000037460">
    <property type="component" value="Unassembled WGS sequence"/>
</dbReference>
<dbReference type="GO" id="GO:0016746">
    <property type="term" value="F:acyltransferase activity"/>
    <property type="evidence" value="ECO:0007669"/>
    <property type="project" value="InterPro"/>
</dbReference>
<gene>
    <name evidence="8" type="ORF">Ctob_008921</name>
</gene>
<reference evidence="9" key="1">
    <citation type="journal article" date="2015" name="PLoS Genet.">
        <title>Genome Sequence and Transcriptome Analyses of Chrysochromulina tobin: Metabolic Tools for Enhanced Algal Fitness in the Prominent Order Prymnesiales (Haptophyceae).</title>
        <authorList>
            <person name="Hovde B.T."/>
            <person name="Deodato C.R."/>
            <person name="Hunsperger H.M."/>
            <person name="Ryken S.A."/>
            <person name="Yost W."/>
            <person name="Jha R.K."/>
            <person name="Patterson J."/>
            <person name="Monnat R.J. Jr."/>
            <person name="Barlow S.B."/>
            <person name="Starkenburg S.R."/>
            <person name="Cattolico R.A."/>
        </authorList>
    </citation>
    <scope>NUCLEOTIDE SEQUENCE</scope>
    <source>
        <strain evidence="9">CCMP291</strain>
    </source>
</reference>
<evidence type="ECO:0000256" key="4">
    <source>
        <dbReference type="ARBA" id="ARBA00023052"/>
    </source>
</evidence>
<dbReference type="SUPFAM" id="SSF52518">
    <property type="entry name" value="Thiamin diphosphate-binding fold (THDP-binding)"/>
    <property type="match status" value="1"/>
</dbReference>
<dbReference type="Gene3D" id="3.40.50.970">
    <property type="match status" value="1"/>
</dbReference>
<evidence type="ECO:0000313" key="8">
    <source>
        <dbReference type="EMBL" id="KOO33232.1"/>
    </source>
</evidence>
<accession>A0A0M0K3N8</accession>
<dbReference type="OrthoDB" id="10256198at2759"/>
<dbReference type="InterPro" id="IPR050642">
    <property type="entry name" value="PDH_E1_Alpha_Subunit"/>
</dbReference>
<dbReference type="Gene3D" id="4.10.320.10">
    <property type="entry name" value="E3-binding domain"/>
    <property type="match status" value="1"/>
</dbReference>
<organism evidence="8 9">
    <name type="scientific">Chrysochromulina tobinii</name>
    <dbReference type="NCBI Taxonomy" id="1460289"/>
    <lineage>
        <taxon>Eukaryota</taxon>
        <taxon>Haptista</taxon>
        <taxon>Haptophyta</taxon>
        <taxon>Prymnesiophyceae</taxon>
        <taxon>Prymnesiales</taxon>
        <taxon>Chrysochromulinaceae</taxon>
        <taxon>Chrysochromulina</taxon>
    </lineage>
</organism>
<comment type="caution">
    <text evidence="8">The sequence shown here is derived from an EMBL/GenBank/DDBJ whole genome shotgun (WGS) entry which is preliminary data.</text>
</comment>